<dbReference type="WBParaSite" id="HPLM_0001511401-mRNA-1">
    <property type="protein sequence ID" value="HPLM_0001511401-mRNA-1"/>
    <property type="gene ID" value="HPLM_0001511401"/>
</dbReference>
<name>A0A0N4WU15_HAEPC</name>
<protein>
    <submittedName>
        <fullName evidence="1 3">Uncharacterized protein</fullName>
    </submittedName>
</protein>
<proteinExistence type="predicted"/>
<gene>
    <name evidence="1" type="ORF">HPLM_LOCUS15106</name>
</gene>
<evidence type="ECO:0000313" key="3">
    <source>
        <dbReference type="WBParaSite" id="HPLM_0001511401-mRNA-1"/>
    </source>
</evidence>
<evidence type="ECO:0000313" key="1">
    <source>
        <dbReference type="EMBL" id="VDO55402.1"/>
    </source>
</evidence>
<evidence type="ECO:0000313" key="2">
    <source>
        <dbReference type="Proteomes" id="UP000268014"/>
    </source>
</evidence>
<organism evidence="3">
    <name type="scientific">Haemonchus placei</name>
    <name type="common">Barber's pole worm</name>
    <dbReference type="NCBI Taxonomy" id="6290"/>
    <lineage>
        <taxon>Eukaryota</taxon>
        <taxon>Metazoa</taxon>
        <taxon>Ecdysozoa</taxon>
        <taxon>Nematoda</taxon>
        <taxon>Chromadorea</taxon>
        <taxon>Rhabditida</taxon>
        <taxon>Rhabditina</taxon>
        <taxon>Rhabditomorpha</taxon>
        <taxon>Strongyloidea</taxon>
        <taxon>Trichostrongylidae</taxon>
        <taxon>Haemonchus</taxon>
    </lineage>
</organism>
<dbReference type="AlphaFoldDB" id="A0A0N4WU15"/>
<sequence length="32" mass="3974">MLLWVLRRVFTSNEHEFCHCVHGDRKQNHRSH</sequence>
<reference evidence="3" key="1">
    <citation type="submission" date="2017-02" db="UniProtKB">
        <authorList>
            <consortium name="WormBaseParasite"/>
        </authorList>
    </citation>
    <scope>IDENTIFICATION</scope>
</reference>
<keyword evidence="2" id="KW-1185">Reference proteome</keyword>
<reference evidence="1 2" key="2">
    <citation type="submission" date="2018-11" db="EMBL/GenBank/DDBJ databases">
        <authorList>
            <consortium name="Pathogen Informatics"/>
        </authorList>
    </citation>
    <scope>NUCLEOTIDE SEQUENCE [LARGE SCALE GENOMIC DNA]</scope>
    <source>
        <strain evidence="1 2">MHpl1</strain>
    </source>
</reference>
<accession>A0A0N4WU15</accession>
<dbReference type="EMBL" id="UZAF01018836">
    <property type="protein sequence ID" value="VDO55402.1"/>
    <property type="molecule type" value="Genomic_DNA"/>
</dbReference>
<dbReference type="Proteomes" id="UP000268014">
    <property type="component" value="Unassembled WGS sequence"/>
</dbReference>